<name>A0A317XKW5_9BASI</name>
<feature type="chain" id="PRO_5016420018" evidence="2">
    <location>
        <begin position="21"/>
        <end position="477"/>
    </location>
</feature>
<keyword evidence="1" id="KW-1133">Transmembrane helix</keyword>
<evidence type="ECO:0000313" key="4">
    <source>
        <dbReference type="Proteomes" id="UP000246740"/>
    </source>
</evidence>
<accession>A0A317XKW5</accession>
<dbReference type="Proteomes" id="UP000246740">
    <property type="component" value="Unassembled WGS sequence"/>
</dbReference>
<sequence>MTLSSCLLVVLSALVSIVLCDTVCRPLFPYNSLLVLSFVLSAQLSLSLNLCRPCTHRPKLRLPTLSITCACDIGQIFLFVVNNLHGILFSSQKMKFARYCGPFLAALLATTQSADAQLPSLNLPGGLDTLTGALGGGAETLTSIVDDVTSALGGGADTVTSLLGDGANSLTDVLGGVTSQLGNGAGVLTSIIGDVTSIIGGNLPTGGATGTATTPTNTGTNTMATSTSTVTTYPTSHVVTTVTAGGKTTTSTATVYDCECTTKYVTTVTEGKPCTSTIVVHTKSSSTMYAYTDSAGGSSCSSSYWTKNYGTQSSPTYSYVAPTTTSSTCKASTVTDTVTCTMQIMCTPSVVYKTATPSNCYYTQASQSQSSVYSYASYSVHKRCNTCQGVTSTVWVTPTAYAAASSSSQRNSCQPTTYSTTTMACASTMMSQLTTSTGRSFLQGASASFKQPGSHVYVILASTITALFVLPYMIMRI</sequence>
<reference evidence="3 4" key="1">
    <citation type="journal article" date="2018" name="Mol. Biol. Evol.">
        <title>Broad Genomic Sampling Reveals a Smut Pathogenic Ancestry of the Fungal Clade Ustilaginomycotina.</title>
        <authorList>
            <person name="Kijpornyongpan T."/>
            <person name="Mondo S.J."/>
            <person name="Barry K."/>
            <person name="Sandor L."/>
            <person name="Lee J."/>
            <person name="Lipzen A."/>
            <person name="Pangilinan J."/>
            <person name="LaButti K."/>
            <person name="Hainaut M."/>
            <person name="Henrissat B."/>
            <person name="Grigoriev I.V."/>
            <person name="Spatafora J.W."/>
            <person name="Aime M.C."/>
        </authorList>
    </citation>
    <scope>NUCLEOTIDE SEQUENCE [LARGE SCALE GENOMIC DNA]</scope>
    <source>
        <strain evidence="3 4">MCA 3645</strain>
    </source>
</reference>
<feature type="transmembrane region" description="Helical" evidence="1">
    <location>
        <begin position="456"/>
        <end position="475"/>
    </location>
</feature>
<dbReference type="EMBL" id="KZ819196">
    <property type="protein sequence ID" value="PWY98936.1"/>
    <property type="molecule type" value="Genomic_DNA"/>
</dbReference>
<organism evidence="3 4">
    <name type="scientific">Testicularia cyperi</name>
    <dbReference type="NCBI Taxonomy" id="1882483"/>
    <lineage>
        <taxon>Eukaryota</taxon>
        <taxon>Fungi</taxon>
        <taxon>Dikarya</taxon>
        <taxon>Basidiomycota</taxon>
        <taxon>Ustilaginomycotina</taxon>
        <taxon>Ustilaginomycetes</taxon>
        <taxon>Ustilaginales</taxon>
        <taxon>Anthracoideaceae</taxon>
        <taxon>Testicularia</taxon>
    </lineage>
</organism>
<feature type="signal peptide" evidence="2">
    <location>
        <begin position="1"/>
        <end position="20"/>
    </location>
</feature>
<protein>
    <submittedName>
        <fullName evidence="3">Uncharacterized protein</fullName>
    </submittedName>
</protein>
<gene>
    <name evidence="3" type="ORF">BCV70DRAFT_201154</name>
</gene>
<keyword evidence="4" id="KW-1185">Reference proteome</keyword>
<evidence type="ECO:0000313" key="3">
    <source>
        <dbReference type="EMBL" id="PWY98936.1"/>
    </source>
</evidence>
<keyword evidence="1" id="KW-0812">Transmembrane</keyword>
<dbReference type="AlphaFoldDB" id="A0A317XKW5"/>
<keyword evidence="2" id="KW-0732">Signal</keyword>
<dbReference type="InParanoid" id="A0A317XKW5"/>
<proteinExistence type="predicted"/>
<keyword evidence="1" id="KW-0472">Membrane</keyword>
<evidence type="ECO:0000256" key="1">
    <source>
        <dbReference type="SAM" id="Phobius"/>
    </source>
</evidence>
<evidence type="ECO:0000256" key="2">
    <source>
        <dbReference type="SAM" id="SignalP"/>
    </source>
</evidence>